<dbReference type="EMBL" id="BMDZ01000001">
    <property type="protein sequence ID" value="GGB23068.1"/>
    <property type="molecule type" value="Genomic_DNA"/>
</dbReference>
<gene>
    <name evidence="3" type="ORF">GCM10011505_00380</name>
</gene>
<keyword evidence="4" id="KW-1185">Reference proteome</keyword>
<dbReference type="InterPro" id="IPR037035">
    <property type="entry name" value="GK-like_C_sf"/>
</dbReference>
<dbReference type="PANTHER" id="PTHR12227">
    <property type="entry name" value="GLYCERATE KINASE"/>
    <property type="match status" value="1"/>
</dbReference>
<comment type="caution">
    <text evidence="3">The sequence shown here is derived from an EMBL/GenBank/DDBJ whole genome shotgun (WGS) entry which is preliminary data.</text>
</comment>
<dbReference type="InterPro" id="IPR039760">
    <property type="entry name" value="MOFRL_protein"/>
</dbReference>
<protein>
    <submittedName>
        <fullName evidence="3">Hydroxypyruvate reductase</fullName>
    </submittedName>
</protein>
<dbReference type="InterPro" id="IPR007835">
    <property type="entry name" value="MOFRL"/>
</dbReference>
<proteinExistence type="predicted"/>
<dbReference type="Pfam" id="PF13660">
    <property type="entry name" value="DUF4147"/>
    <property type="match status" value="1"/>
</dbReference>
<evidence type="ECO:0000259" key="2">
    <source>
        <dbReference type="Pfam" id="PF13660"/>
    </source>
</evidence>
<dbReference type="Pfam" id="PF05161">
    <property type="entry name" value="MOFRL"/>
    <property type="match status" value="1"/>
</dbReference>
<feature type="domain" description="MOFRL" evidence="1">
    <location>
        <begin position="318"/>
        <end position="422"/>
    </location>
</feature>
<evidence type="ECO:0000313" key="4">
    <source>
        <dbReference type="Proteomes" id="UP000603352"/>
    </source>
</evidence>
<dbReference type="InterPro" id="IPR025286">
    <property type="entry name" value="MOFRL_assoc_dom"/>
</dbReference>
<organism evidence="3 4">
    <name type="scientific">Tistrella bauzanensis</name>
    <dbReference type="NCBI Taxonomy" id="657419"/>
    <lineage>
        <taxon>Bacteria</taxon>
        <taxon>Pseudomonadati</taxon>
        <taxon>Pseudomonadota</taxon>
        <taxon>Alphaproteobacteria</taxon>
        <taxon>Geminicoccales</taxon>
        <taxon>Geminicoccaceae</taxon>
        <taxon>Tistrella</taxon>
    </lineage>
</organism>
<dbReference type="InterPro" id="IPR038614">
    <property type="entry name" value="GK_N_sf"/>
</dbReference>
<dbReference type="PANTHER" id="PTHR12227:SF0">
    <property type="entry name" value="GLYCERATE KINASE"/>
    <property type="match status" value="1"/>
</dbReference>
<dbReference type="Proteomes" id="UP000603352">
    <property type="component" value="Unassembled WGS sequence"/>
</dbReference>
<dbReference type="Gene3D" id="3.40.1480.10">
    <property type="entry name" value="MOFRL domain"/>
    <property type="match status" value="1"/>
</dbReference>
<sequence length="429" mass="43258">MTPPFSLQDDDALLRRLFDVGLAAALPSPDLLRPHLPEPPRGRTLVLGAGKAAASMAAAIEALTGDWPVPPQGLVIAPYGHGVPTQRIHVVEAAHPVPDAAGQDASAALIAAAGTLGPDDLLLALISGGGSALAAAPVAGVTLDDKRAVTRALLASGAPIGAINTVRKHLSAIKGGRLAAAAAPARIVTLAISDVAGDDRSTIASGPTVPDPTTLTDARAVLTRFGITPPPSVAAALNDPGNETPKPGDTAFARAGYRMIATPMLSLDAAAAEARRLGLSPLVLGDRIEGEAREVGRALAGMALSVAAHGQPVAAPAVLLSGGETTVTVRGNGRGGRNVEWLLAAMLALDGHAGIHALAADTDGIDGAERIAGAVIHPDSIARARALGLDPVAMLENNDAHSLFEALGDQVVTGATRTNVNDFRAILIR</sequence>
<feature type="domain" description="MOFRL-associated" evidence="2">
    <location>
        <begin position="14"/>
        <end position="237"/>
    </location>
</feature>
<dbReference type="Gene3D" id="3.40.50.10180">
    <property type="entry name" value="Glycerate kinase, MOFRL-like N-terminal domain"/>
    <property type="match status" value="1"/>
</dbReference>
<dbReference type="SUPFAM" id="SSF82544">
    <property type="entry name" value="GckA/TtuD-like"/>
    <property type="match status" value="1"/>
</dbReference>
<evidence type="ECO:0000313" key="3">
    <source>
        <dbReference type="EMBL" id="GGB23068.1"/>
    </source>
</evidence>
<accession>A0ABQ1I869</accession>
<dbReference type="RefSeq" id="WP_188573937.1">
    <property type="nucleotide sequence ID" value="NZ_BMDZ01000001.1"/>
</dbReference>
<name>A0ABQ1I869_9PROT</name>
<reference evidence="4" key="1">
    <citation type="journal article" date="2019" name="Int. J. Syst. Evol. Microbiol.">
        <title>The Global Catalogue of Microorganisms (GCM) 10K type strain sequencing project: providing services to taxonomists for standard genome sequencing and annotation.</title>
        <authorList>
            <consortium name="The Broad Institute Genomics Platform"/>
            <consortium name="The Broad Institute Genome Sequencing Center for Infectious Disease"/>
            <person name="Wu L."/>
            <person name="Ma J."/>
        </authorList>
    </citation>
    <scope>NUCLEOTIDE SEQUENCE [LARGE SCALE GENOMIC DNA]</scope>
    <source>
        <strain evidence="4">CGMCC 1.10188</strain>
    </source>
</reference>
<evidence type="ECO:0000259" key="1">
    <source>
        <dbReference type="Pfam" id="PF05161"/>
    </source>
</evidence>